<keyword evidence="1" id="KW-0802">TPR repeat</keyword>
<dbReference type="RefSeq" id="WP_147387368.1">
    <property type="nucleotide sequence ID" value="NZ_JACOOK010000003.1"/>
</dbReference>
<dbReference type="SUPFAM" id="SSF48452">
    <property type="entry name" value="TPR-like"/>
    <property type="match status" value="3"/>
</dbReference>
<feature type="repeat" description="TPR" evidence="1">
    <location>
        <begin position="491"/>
        <end position="524"/>
    </location>
</feature>
<evidence type="ECO:0000313" key="3">
    <source>
        <dbReference type="Proteomes" id="UP000636891"/>
    </source>
</evidence>
<dbReference type="EMBL" id="JACOOK010000003">
    <property type="protein sequence ID" value="MBC5616813.1"/>
    <property type="molecule type" value="Genomic_DNA"/>
</dbReference>
<dbReference type="SMART" id="SM00028">
    <property type="entry name" value="TPR"/>
    <property type="match status" value="7"/>
</dbReference>
<accession>A0ABR7CMB6</accession>
<reference evidence="2 3" key="1">
    <citation type="submission" date="2020-08" db="EMBL/GenBank/DDBJ databases">
        <title>Genome public.</title>
        <authorList>
            <person name="Liu C."/>
            <person name="Sun Q."/>
        </authorList>
    </citation>
    <scope>NUCLEOTIDE SEQUENCE [LARGE SCALE GENOMIC DNA]</scope>
    <source>
        <strain evidence="2 3">New-7</strain>
    </source>
</reference>
<sequence>MTLALMMGATSLFAEDNGKAIDYYKVGMYGEAKKELLANLQSGKTDKAEVCYYLGELYSAQNMKDSAAYYYKEGIVADPDYVLNSIGELKLDLANNPNADKAFSGFLTGKNKKNPAVYIAIARAYLPVSTAKAMEYMEQARAVAPKSPDVFILEGDILAAKKQYGDAASRYEQAIYFDNKCKEAYFKYAKIYSRSNPQYAIDMLNKLIEMDPEYTVAYGELADVYYKNEEFAKAADAFSKYVNVETSDMKDLARYATLLYFSGDQDKALELVTKVSQREPNNTVLRRLNMYINYDKGDYAKSLELAKTLMGQVEDSSKLITRDYMYFARTLSKNDLHKEAAEVFEKAVNMDTARVELLKEMGSEYEAVKDYDKAIGAYKRYIDQAKDVKLNDYFNLGKVYYTAGASIRPTEDGVVMTESDSMRMVDYLKGADSLFAHVVEKAPESYLGYLFRGRANWAIDNPQAPKLAKPFYEQAIAVMEKDPQKNAAGLIEAYRFMGVHYIGLEDYPASLEYWKKILELNPDNAEAKRMAEVLPQYIQQ</sequence>
<organism evidence="2 3">
    <name type="scientific">Alistipes hominis</name>
    <dbReference type="NCBI Taxonomy" id="2763015"/>
    <lineage>
        <taxon>Bacteria</taxon>
        <taxon>Pseudomonadati</taxon>
        <taxon>Bacteroidota</taxon>
        <taxon>Bacteroidia</taxon>
        <taxon>Bacteroidales</taxon>
        <taxon>Rikenellaceae</taxon>
        <taxon>Alistipes</taxon>
    </lineage>
</organism>
<evidence type="ECO:0000256" key="1">
    <source>
        <dbReference type="PROSITE-ProRule" id="PRU00339"/>
    </source>
</evidence>
<proteinExistence type="predicted"/>
<dbReference type="PANTHER" id="PTHR12558:SF44">
    <property type="entry name" value="TETRATRICOPEPTIDE REPEAT-CONTAINING PROTEIN"/>
    <property type="match status" value="1"/>
</dbReference>
<dbReference type="InterPro" id="IPR019734">
    <property type="entry name" value="TPR_rpt"/>
</dbReference>
<gene>
    <name evidence="2" type="ORF">H8S08_07235</name>
</gene>
<feature type="repeat" description="TPR" evidence="1">
    <location>
        <begin position="215"/>
        <end position="248"/>
    </location>
</feature>
<dbReference type="PROSITE" id="PS50005">
    <property type="entry name" value="TPR"/>
    <property type="match status" value="4"/>
</dbReference>
<feature type="repeat" description="TPR" evidence="1">
    <location>
        <begin position="355"/>
        <end position="388"/>
    </location>
</feature>
<dbReference type="Pfam" id="PF13432">
    <property type="entry name" value="TPR_16"/>
    <property type="match status" value="1"/>
</dbReference>
<protein>
    <submittedName>
        <fullName evidence="2">Tetratricopeptide repeat protein</fullName>
    </submittedName>
</protein>
<dbReference type="Gene3D" id="1.25.40.10">
    <property type="entry name" value="Tetratricopeptide repeat domain"/>
    <property type="match status" value="4"/>
</dbReference>
<evidence type="ECO:0000313" key="2">
    <source>
        <dbReference type="EMBL" id="MBC5616813.1"/>
    </source>
</evidence>
<feature type="repeat" description="TPR" evidence="1">
    <location>
        <begin position="48"/>
        <end position="81"/>
    </location>
</feature>
<keyword evidence="3" id="KW-1185">Reference proteome</keyword>
<name>A0ABR7CMB6_9BACT</name>
<dbReference type="PANTHER" id="PTHR12558">
    <property type="entry name" value="CELL DIVISION CYCLE 16,23,27"/>
    <property type="match status" value="1"/>
</dbReference>
<comment type="caution">
    <text evidence="2">The sequence shown here is derived from an EMBL/GenBank/DDBJ whole genome shotgun (WGS) entry which is preliminary data.</text>
</comment>
<dbReference type="Proteomes" id="UP000636891">
    <property type="component" value="Unassembled WGS sequence"/>
</dbReference>
<dbReference type="InterPro" id="IPR011990">
    <property type="entry name" value="TPR-like_helical_dom_sf"/>
</dbReference>